<organism evidence="1 2">
    <name type="scientific">Oceanobacillus neutriphilus</name>
    <dbReference type="NCBI Taxonomy" id="531815"/>
    <lineage>
        <taxon>Bacteria</taxon>
        <taxon>Bacillati</taxon>
        <taxon>Bacillota</taxon>
        <taxon>Bacilli</taxon>
        <taxon>Bacillales</taxon>
        <taxon>Bacillaceae</taxon>
        <taxon>Oceanobacillus</taxon>
    </lineage>
</organism>
<evidence type="ECO:0000313" key="1">
    <source>
        <dbReference type="EMBL" id="GGP17269.1"/>
    </source>
</evidence>
<evidence type="ECO:0000313" key="2">
    <source>
        <dbReference type="Proteomes" id="UP000641206"/>
    </source>
</evidence>
<accession>A0ABQ2P3R8</accession>
<dbReference type="Proteomes" id="UP000641206">
    <property type="component" value="Unassembled WGS sequence"/>
</dbReference>
<dbReference type="RefSeq" id="WP_188738741.1">
    <property type="nucleotide sequence ID" value="NZ_BMLW01000029.1"/>
</dbReference>
<proteinExistence type="predicted"/>
<reference evidence="2" key="1">
    <citation type="journal article" date="2019" name="Int. J. Syst. Evol. Microbiol.">
        <title>The Global Catalogue of Microorganisms (GCM) 10K type strain sequencing project: providing services to taxonomists for standard genome sequencing and annotation.</title>
        <authorList>
            <consortium name="The Broad Institute Genomics Platform"/>
            <consortium name="The Broad Institute Genome Sequencing Center for Infectious Disease"/>
            <person name="Wu L."/>
            <person name="Ma J."/>
        </authorList>
    </citation>
    <scope>NUCLEOTIDE SEQUENCE [LARGE SCALE GENOMIC DNA]</scope>
    <source>
        <strain evidence="2">CGMCC 1.7693</strain>
    </source>
</reference>
<protein>
    <submittedName>
        <fullName evidence="1">Uncharacterized protein</fullName>
    </submittedName>
</protein>
<keyword evidence="2" id="KW-1185">Reference proteome</keyword>
<gene>
    <name evidence="1" type="ORF">GCM10011346_52460</name>
</gene>
<name>A0ABQ2P3R8_9BACI</name>
<dbReference type="EMBL" id="BMLW01000029">
    <property type="protein sequence ID" value="GGP17269.1"/>
    <property type="molecule type" value="Genomic_DNA"/>
</dbReference>
<sequence>MRGSRSNLGGHYAGTGMNHWEESEDNYTNHKVHVRLENDYESMESEEFDKLCEALSGEVKTYKKGEVIKGE</sequence>
<comment type="caution">
    <text evidence="1">The sequence shown here is derived from an EMBL/GenBank/DDBJ whole genome shotgun (WGS) entry which is preliminary data.</text>
</comment>